<comment type="caution">
    <text evidence="3">The sequence shown here is derived from an EMBL/GenBank/DDBJ whole genome shotgun (WGS) entry which is preliminary data.</text>
</comment>
<feature type="region of interest" description="Disordered" evidence="1">
    <location>
        <begin position="1"/>
        <end position="74"/>
    </location>
</feature>
<protein>
    <submittedName>
        <fullName evidence="3">Antibiotic biosynthesis monooxygenase</fullName>
    </submittedName>
</protein>
<gene>
    <name evidence="3" type="ORF">E1293_29455</name>
</gene>
<dbReference type="EMBL" id="SMKY01000167">
    <property type="protein sequence ID" value="TDD74535.1"/>
    <property type="molecule type" value="Genomic_DNA"/>
</dbReference>
<dbReference type="AlphaFoldDB" id="A0A4R5AQR1"/>
<feature type="compositionally biased region" description="Basic and acidic residues" evidence="1">
    <location>
        <begin position="1"/>
        <end position="13"/>
    </location>
</feature>
<keyword evidence="3" id="KW-0503">Monooxygenase</keyword>
<dbReference type="OrthoDB" id="165368at2"/>
<evidence type="ECO:0000259" key="2">
    <source>
        <dbReference type="Pfam" id="PF03992"/>
    </source>
</evidence>
<dbReference type="GO" id="GO:0004497">
    <property type="term" value="F:monooxygenase activity"/>
    <property type="evidence" value="ECO:0007669"/>
    <property type="project" value="UniProtKB-KW"/>
</dbReference>
<proteinExistence type="predicted"/>
<dbReference type="InterPro" id="IPR011008">
    <property type="entry name" value="Dimeric_a/b-barrel"/>
</dbReference>
<keyword evidence="3" id="KW-0560">Oxidoreductase</keyword>
<dbReference type="InterPro" id="IPR007138">
    <property type="entry name" value="ABM_dom"/>
</dbReference>
<feature type="domain" description="ABM" evidence="2">
    <location>
        <begin position="82"/>
        <end position="140"/>
    </location>
</feature>
<dbReference type="SUPFAM" id="SSF54909">
    <property type="entry name" value="Dimeric alpha+beta barrel"/>
    <property type="match status" value="1"/>
</dbReference>
<sequence length="181" mass="18824">MAGERPVEVRDVAGRGPARPVTRGRTDEPGRTRERRGGRDHAEHGAAPPSDQSSGDAPSEAADLRTGPKLGPMTTVSRYGKLVAHEGRGAELAKLLLDAADALAGEPGCLLYLVNRQAGAPDTVWVTEMWSSQEDLDASLAQVRGSGPAVEAMAFVGHAEMIELDALGGKGPGQGRPASAR</sequence>
<dbReference type="Gene3D" id="3.30.70.100">
    <property type="match status" value="1"/>
</dbReference>
<reference evidence="3 4" key="1">
    <citation type="submission" date="2019-03" db="EMBL/GenBank/DDBJ databases">
        <title>Draft genome sequences of novel Actinobacteria.</title>
        <authorList>
            <person name="Sahin N."/>
            <person name="Ay H."/>
            <person name="Saygin H."/>
        </authorList>
    </citation>
    <scope>NUCLEOTIDE SEQUENCE [LARGE SCALE GENOMIC DNA]</scope>
    <source>
        <strain evidence="3 4">DSM 45941</strain>
    </source>
</reference>
<evidence type="ECO:0000313" key="4">
    <source>
        <dbReference type="Proteomes" id="UP000295578"/>
    </source>
</evidence>
<keyword evidence="4" id="KW-1185">Reference proteome</keyword>
<dbReference type="Proteomes" id="UP000295578">
    <property type="component" value="Unassembled WGS sequence"/>
</dbReference>
<evidence type="ECO:0000313" key="3">
    <source>
        <dbReference type="EMBL" id="TDD74535.1"/>
    </source>
</evidence>
<dbReference type="Pfam" id="PF03992">
    <property type="entry name" value="ABM"/>
    <property type="match status" value="1"/>
</dbReference>
<feature type="compositionally biased region" description="Basic and acidic residues" evidence="1">
    <location>
        <begin position="24"/>
        <end position="44"/>
    </location>
</feature>
<name>A0A4R5AQR1_9ACTN</name>
<accession>A0A4R5AQR1</accession>
<evidence type="ECO:0000256" key="1">
    <source>
        <dbReference type="SAM" id="MobiDB-lite"/>
    </source>
</evidence>
<organism evidence="3 4">
    <name type="scientific">Actinomadura darangshiensis</name>
    <dbReference type="NCBI Taxonomy" id="705336"/>
    <lineage>
        <taxon>Bacteria</taxon>
        <taxon>Bacillati</taxon>
        <taxon>Actinomycetota</taxon>
        <taxon>Actinomycetes</taxon>
        <taxon>Streptosporangiales</taxon>
        <taxon>Thermomonosporaceae</taxon>
        <taxon>Actinomadura</taxon>
    </lineage>
</organism>